<dbReference type="InterPro" id="IPR002994">
    <property type="entry name" value="Surf1/Shy1"/>
</dbReference>
<keyword evidence="3 6" id="KW-0812">Transmembrane</keyword>
<protein>
    <recommendedName>
        <fullName evidence="6">SURF1-like protein</fullName>
    </recommendedName>
</protein>
<dbReference type="PROSITE" id="PS50895">
    <property type="entry name" value="SURF1"/>
    <property type="match status" value="1"/>
</dbReference>
<evidence type="ECO:0000256" key="3">
    <source>
        <dbReference type="ARBA" id="ARBA00022692"/>
    </source>
</evidence>
<keyword evidence="8" id="KW-1185">Reference proteome</keyword>
<sequence length="292" mass="31805">MNEPEAGMTGKGADLASKSDQPRYLARHSSLFKIGFTACMTAIFAGFISLGTWQVIRLQWKLDLIAKVEQRVHAAPVAAPVLSQWPRINASADEYRHVQISGVFLHEKTVLVQATTELGGGFWVMTPMAIADQATVLVNRGFIPEKMATSYRTTSTTSTKDRPASHETVTTNIIGLLRMTEPGGGYLRKNDTAGNRWYSRDVQAIAAATGLNKPAPFFIDADASQTNNKLAAQQNESTASYPVAGLTVIHFHNNHLIYALVWFSLAAMTAAAWAYVLRDRKNSKPPGTGNPA</sequence>
<evidence type="ECO:0000256" key="1">
    <source>
        <dbReference type="ARBA" id="ARBA00004370"/>
    </source>
</evidence>
<evidence type="ECO:0000313" key="8">
    <source>
        <dbReference type="Proteomes" id="UP000247792"/>
    </source>
</evidence>
<keyword evidence="6" id="KW-1003">Cell membrane</keyword>
<accession>A0A318J820</accession>
<comment type="caution">
    <text evidence="7">The sequence shown here is derived from an EMBL/GenBank/DDBJ whole genome shotgun (WGS) entry which is preliminary data.</text>
</comment>
<comment type="subcellular location">
    <subcellularLocation>
        <location evidence="6">Cell membrane</location>
        <topology evidence="6">Multi-pass membrane protein</topology>
    </subcellularLocation>
    <subcellularLocation>
        <location evidence="1">Membrane</location>
    </subcellularLocation>
</comment>
<dbReference type="Pfam" id="PF02104">
    <property type="entry name" value="SURF1"/>
    <property type="match status" value="1"/>
</dbReference>
<dbReference type="EMBL" id="QJKB01000003">
    <property type="protein sequence ID" value="PXX43820.1"/>
    <property type="molecule type" value="Genomic_DNA"/>
</dbReference>
<dbReference type="CDD" id="cd06662">
    <property type="entry name" value="SURF1"/>
    <property type="match status" value="1"/>
</dbReference>
<dbReference type="AlphaFoldDB" id="A0A318J820"/>
<dbReference type="Proteomes" id="UP000247792">
    <property type="component" value="Unassembled WGS sequence"/>
</dbReference>
<proteinExistence type="inferred from homology"/>
<evidence type="ECO:0000313" key="7">
    <source>
        <dbReference type="EMBL" id="PXX43820.1"/>
    </source>
</evidence>
<name>A0A318J820_9BURK</name>
<evidence type="ECO:0000256" key="6">
    <source>
        <dbReference type="RuleBase" id="RU363076"/>
    </source>
</evidence>
<dbReference type="PANTHER" id="PTHR23427">
    <property type="entry name" value="SURFEIT LOCUS PROTEIN"/>
    <property type="match status" value="1"/>
</dbReference>
<keyword evidence="5 6" id="KW-0472">Membrane</keyword>
<evidence type="ECO:0000256" key="2">
    <source>
        <dbReference type="ARBA" id="ARBA00007165"/>
    </source>
</evidence>
<reference evidence="7 8" key="1">
    <citation type="submission" date="2018-05" db="EMBL/GenBank/DDBJ databases">
        <title>Genomic Encyclopedia of Type Strains, Phase IV (KMG-IV): sequencing the most valuable type-strain genomes for metagenomic binning, comparative biology and taxonomic classification.</title>
        <authorList>
            <person name="Goeker M."/>
        </authorList>
    </citation>
    <scope>NUCLEOTIDE SEQUENCE [LARGE SCALE GENOMIC DNA]</scope>
    <source>
        <strain evidence="7 8">DSM 19792</strain>
    </source>
</reference>
<dbReference type="InterPro" id="IPR045214">
    <property type="entry name" value="Surf1/Surf4"/>
</dbReference>
<dbReference type="GO" id="GO:0005886">
    <property type="term" value="C:plasma membrane"/>
    <property type="evidence" value="ECO:0007669"/>
    <property type="project" value="UniProtKB-SubCell"/>
</dbReference>
<evidence type="ECO:0000256" key="5">
    <source>
        <dbReference type="ARBA" id="ARBA00023136"/>
    </source>
</evidence>
<gene>
    <name evidence="7" type="ORF">DFR42_10388</name>
</gene>
<dbReference type="PANTHER" id="PTHR23427:SF2">
    <property type="entry name" value="SURFEIT LOCUS PROTEIN 1"/>
    <property type="match status" value="1"/>
</dbReference>
<feature type="transmembrane region" description="Helical" evidence="6">
    <location>
        <begin position="31"/>
        <end position="53"/>
    </location>
</feature>
<evidence type="ECO:0000256" key="4">
    <source>
        <dbReference type="ARBA" id="ARBA00022989"/>
    </source>
</evidence>
<feature type="transmembrane region" description="Helical" evidence="6">
    <location>
        <begin position="256"/>
        <end position="276"/>
    </location>
</feature>
<keyword evidence="4 6" id="KW-1133">Transmembrane helix</keyword>
<comment type="similarity">
    <text evidence="2 6">Belongs to the SURF1 family.</text>
</comment>
<organism evidence="7 8">
    <name type="scientific">Undibacterium pigrum</name>
    <dbReference type="NCBI Taxonomy" id="401470"/>
    <lineage>
        <taxon>Bacteria</taxon>
        <taxon>Pseudomonadati</taxon>
        <taxon>Pseudomonadota</taxon>
        <taxon>Betaproteobacteria</taxon>
        <taxon>Burkholderiales</taxon>
        <taxon>Oxalobacteraceae</taxon>
        <taxon>Undibacterium</taxon>
    </lineage>
</organism>